<feature type="chain" id="PRO_5026911891" evidence="2">
    <location>
        <begin position="22"/>
        <end position="106"/>
    </location>
</feature>
<feature type="signal peptide" evidence="2">
    <location>
        <begin position="1"/>
        <end position="21"/>
    </location>
</feature>
<keyword evidence="1" id="KW-0472">Membrane</keyword>
<proteinExistence type="predicted"/>
<organism evidence="3">
    <name type="scientific">uncultured Rubellimicrobium sp</name>
    <dbReference type="NCBI Taxonomy" id="543078"/>
    <lineage>
        <taxon>Bacteria</taxon>
        <taxon>Pseudomonadati</taxon>
        <taxon>Pseudomonadota</taxon>
        <taxon>Alphaproteobacteria</taxon>
        <taxon>Rhodobacterales</taxon>
        <taxon>Roseobacteraceae</taxon>
        <taxon>Rubellimicrobium</taxon>
        <taxon>environmental samples</taxon>
    </lineage>
</organism>
<feature type="transmembrane region" description="Helical" evidence="1">
    <location>
        <begin position="62"/>
        <end position="84"/>
    </location>
</feature>
<evidence type="ECO:0000313" key="3">
    <source>
        <dbReference type="EMBL" id="CAA9415459.1"/>
    </source>
</evidence>
<protein>
    <submittedName>
        <fullName evidence="3">Uncharacterized protein</fullName>
    </submittedName>
</protein>
<dbReference type="EMBL" id="CADCUU010000265">
    <property type="protein sequence ID" value="CAA9415459.1"/>
    <property type="molecule type" value="Genomic_DNA"/>
</dbReference>
<keyword evidence="2" id="KW-0732">Signal</keyword>
<reference evidence="3" key="1">
    <citation type="submission" date="2020-02" db="EMBL/GenBank/DDBJ databases">
        <authorList>
            <person name="Meier V. D."/>
        </authorList>
    </citation>
    <scope>NUCLEOTIDE SEQUENCE</scope>
    <source>
        <strain evidence="3">AVDCRST_MAG15</strain>
    </source>
</reference>
<name>A0A6J4PGH7_9RHOB</name>
<sequence>MAALAASLPVASLMLLGDANARACMDWNGGRFVGHDDAARPFSTTWVVFHGMVVRDLRNPRATLIFLLVCSLPLLPSAVAALVAPARSLRGSGSGSAWLSCSPLWC</sequence>
<keyword evidence="1" id="KW-1133">Transmembrane helix</keyword>
<keyword evidence="1" id="KW-0812">Transmembrane</keyword>
<dbReference type="AlphaFoldDB" id="A0A6J4PGH7"/>
<accession>A0A6J4PGH7</accession>
<gene>
    <name evidence="3" type="ORF">AVDCRST_MAG15-1899</name>
</gene>
<evidence type="ECO:0000256" key="2">
    <source>
        <dbReference type="SAM" id="SignalP"/>
    </source>
</evidence>
<evidence type="ECO:0000256" key="1">
    <source>
        <dbReference type="SAM" id="Phobius"/>
    </source>
</evidence>